<dbReference type="PANTHER" id="PTHR33498:SF1">
    <property type="entry name" value="TRANSPOSASE FOR INSERTION SEQUENCE ELEMENT IS1557"/>
    <property type="match status" value="1"/>
</dbReference>
<dbReference type="Proteomes" id="UP000294508">
    <property type="component" value="Unassembled WGS sequence"/>
</dbReference>
<dbReference type="InterPro" id="IPR002560">
    <property type="entry name" value="Transposase_DDE"/>
</dbReference>
<accession>A0A4R2GWY6</accession>
<dbReference type="Pfam" id="PF01610">
    <property type="entry name" value="DDE_Tnp_ISL3"/>
    <property type="match status" value="1"/>
</dbReference>
<dbReference type="EMBL" id="SLWN01000021">
    <property type="protein sequence ID" value="TCO15690.1"/>
    <property type="molecule type" value="Genomic_DNA"/>
</dbReference>
<sequence length="203" mass="23084">MLDAFHVVKLGTAVLDEVRRRVQQDTLGRRGLKNDPLYRIRRTLMTGLEHLTNQQKARLDKFLPAGDPNGEVHLAWQVYQRLRAIYHATSAQAGRRLAEQLLKVLHTCPIPEIARLGRTLRQWREQILAYFTTGGVNNGGTEAINEVIEKTRRLAHGLRNFTNYRLRILLAADGIRPYRRTPTHAYSAGAPFMANDAQAVLVK</sequence>
<dbReference type="AlphaFoldDB" id="A0A4R2GWY6"/>
<protein>
    <submittedName>
        <fullName evidence="2">Transposase</fullName>
    </submittedName>
</protein>
<organism evidence="2 3">
    <name type="scientific">Kribbella steppae</name>
    <dbReference type="NCBI Taxonomy" id="2512223"/>
    <lineage>
        <taxon>Bacteria</taxon>
        <taxon>Bacillati</taxon>
        <taxon>Actinomycetota</taxon>
        <taxon>Actinomycetes</taxon>
        <taxon>Propionibacteriales</taxon>
        <taxon>Kribbellaceae</taxon>
        <taxon>Kribbella</taxon>
    </lineage>
</organism>
<dbReference type="PANTHER" id="PTHR33498">
    <property type="entry name" value="TRANSPOSASE FOR INSERTION SEQUENCE ELEMENT IS1557"/>
    <property type="match status" value="1"/>
</dbReference>
<reference evidence="2 3" key="1">
    <citation type="journal article" date="2015" name="Stand. Genomic Sci.">
        <title>Genomic Encyclopedia of Bacterial and Archaeal Type Strains, Phase III: the genomes of soil and plant-associated and newly described type strains.</title>
        <authorList>
            <person name="Whitman W.B."/>
            <person name="Woyke T."/>
            <person name="Klenk H.P."/>
            <person name="Zhou Y."/>
            <person name="Lilburn T.G."/>
            <person name="Beck B.J."/>
            <person name="De Vos P."/>
            <person name="Vandamme P."/>
            <person name="Eisen J.A."/>
            <person name="Garrity G."/>
            <person name="Hugenholtz P."/>
            <person name="Kyrpides N.C."/>
        </authorList>
    </citation>
    <scope>NUCLEOTIDE SEQUENCE [LARGE SCALE GENOMIC DNA]</scope>
    <source>
        <strain evidence="2 3">VKM Ac-2572</strain>
    </source>
</reference>
<gene>
    <name evidence="2" type="ORF">EV652_12163</name>
</gene>
<name>A0A4R2GWY6_9ACTN</name>
<comment type="caution">
    <text evidence="2">The sequence shown here is derived from an EMBL/GenBank/DDBJ whole genome shotgun (WGS) entry which is preliminary data.</text>
</comment>
<evidence type="ECO:0000313" key="2">
    <source>
        <dbReference type="EMBL" id="TCO15690.1"/>
    </source>
</evidence>
<dbReference type="InterPro" id="IPR047951">
    <property type="entry name" value="Transpos_ISL3"/>
</dbReference>
<proteinExistence type="predicted"/>
<keyword evidence="3" id="KW-1185">Reference proteome</keyword>
<evidence type="ECO:0000313" key="3">
    <source>
        <dbReference type="Proteomes" id="UP000294508"/>
    </source>
</evidence>
<feature type="domain" description="Transposase IS204/IS1001/IS1096/IS1165 DDE" evidence="1">
    <location>
        <begin position="2"/>
        <end position="168"/>
    </location>
</feature>
<evidence type="ECO:0000259" key="1">
    <source>
        <dbReference type="Pfam" id="PF01610"/>
    </source>
</evidence>